<feature type="non-terminal residue" evidence="1">
    <location>
        <position position="1"/>
    </location>
</feature>
<organism evidence="1">
    <name type="scientific">Arion vulgaris</name>
    <dbReference type="NCBI Taxonomy" id="1028688"/>
    <lineage>
        <taxon>Eukaryota</taxon>
        <taxon>Metazoa</taxon>
        <taxon>Spiralia</taxon>
        <taxon>Lophotrochozoa</taxon>
        <taxon>Mollusca</taxon>
        <taxon>Gastropoda</taxon>
        <taxon>Heterobranchia</taxon>
        <taxon>Euthyneura</taxon>
        <taxon>Panpulmonata</taxon>
        <taxon>Eupulmonata</taxon>
        <taxon>Stylommatophora</taxon>
        <taxon>Helicina</taxon>
        <taxon>Arionoidea</taxon>
        <taxon>Arionidae</taxon>
        <taxon>Arion</taxon>
    </lineage>
</organism>
<accession>A0A0B7BZF7</accession>
<reference evidence="1" key="1">
    <citation type="submission" date="2014-12" db="EMBL/GenBank/DDBJ databases">
        <title>Insight into the proteome of Arion vulgaris.</title>
        <authorList>
            <person name="Aradska J."/>
            <person name="Bulat T."/>
            <person name="Smidak R."/>
            <person name="Sarate P."/>
            <person name="Gangsoo J."/>
            <person name="Sialana F."/>
            <person name="Bilban M."/>
            <person name="Lubec G."/>
        </authorList>
    </citation>
    <scope>NUCLEOTIDE SEQUENCE</scope>
    <source>
        <tissue evidence="1">Skin</tissue>
    </source>
</reference>
<feature type="non-terminal residue" evidence="1">
    <location>
        <position position="74"/>
    </location>
</feature>
<sequence length="74" mass="8561">KNVSLHSPGNQEFESFRKQLRSELDISPTSLLNVPDIEHPFLPKQGGYLMLFEDHRRFSFIHADIFSPDSIVYA</sequence>
<dbReference type="EMBL" id="HACG01050901">
    <property type="protein sequence ID" value="CEK97766.1"/>
    <property type="molecule type" value="Transcribed_RNA"/>
</dbReference>
<gene>
    <name evidence="1" type="primary">ORF216844</name>
</gene>
<name>A0A0B7BZF7_9EUPU</name>
<evidence type="ECO:0000313" key="1">
    <source>
        <dbReference type="EMBL" id="CEK97766.1"/>
    </source>
</evidence>
<protein>
    <submittedName>
        <fullName evidence="1">Uncharacterized protein</fullName>
    </submittedName>
</protein>
<proteinExistence type="predicted"/>
<dbReference type="AlphaFoldDB" id="A0A0B7BZF7"/>